<dbReference type="GO" id="GO:0005524">
    <property type="term" value="F:ATP binding"/>
    <property type="evidence" value="ECO:0007669"/>
    <property type="project" value="InterPro"/>
</dbReference>
<dbReference type="GO" id="GO:0030983">
    <property type="term" value="F:mismatched DNA binding"/>
    <property type="evidence" value="ECO:0007669"/>
    <property type="project" value="InterPro"/>
</dbReference>
<evidence type="ECO:0000313" key="2">
    <source>
        <dbReference type="EMBL" id="MDT4514171.1"/>
    </source>
</evidence>
<name>A0AAW8VQ53_9BACE</name>
<proteinExistence type="predicted"/>
<dbReference type="Proteomes" id="UP001266995">
    <property type="component" value="Unassembled WGS sequence"/>
</dbReference>
<dbReference type="RefSeq" id="WP_232304487.1">
    <property type="nucleotide sequence ID" value="NZ_JAVSNH010000002.1"/>
</dbReference>
<gene>
    <name evidence="2" type="ORF">RO785_24725</name>
</gene>
<dbReference type="GO" id="GO:0006298">
    <property type="term" value="P:mismatch repair"/>
    <property type="evidence" value="ECO:0007669"/>
    <property type="project" value="InterPro"/>
</dbReference>
<organism evidence="2 3">
    <name type="scientific">Bacteroides cellulosilyticus</name>
    <dbReference type="NCBI Taxonomy" id="246787"/>
    <lineage>
        <taxon>Bacteria</taxon>
        <taxon>Pseudomonadati</taxon>
        <taxon>Bacteroidota</taxon>
        <taxon>Bacteroidia</taxon>
        <taxon>Bacteroidales</taxon>
        <taxon>Bacteroidaceae</taxon>
        <taxon>Bacteroides</taxon>
    </lineage>
</organism>
<dbReference type="SUPFAM" id="SSF55271">
    <property type="entry name" value="DNA repair protein MutS, domain I"/>
    <property type="match status" value="1"/>
</dbReference>
<protein>
    <recommendedName>
        <fullName evidence="1">DNA mismatch repair protein MutS-like N-terminal domain-containing protein</fullName>
    </recommendedName>
</protein>
<comment type="caution">
    <text evidence="2">The sequence shown here is derived from an EMBL/GenBank/DDBJ whole genome shotgun (WGS) entry which is preliminary data.</text>
</comment>
<dbReference type="Pfam" id="PF01624">
    <property type="entry name" value="MutS_I"/>
    <property type="match status" value="1"/>
</dbReference>
<dbReference type="InterPro" id="IPR016151">
    <property type="entry name" value="DNA_mismatch_repair_MutS_N"/>
</dbReference>
<dbReference type="Gene3D" id="3.40.1170.10">
    <property type="entry name" value="DNA repair protein MutS, domain I"/>
    <property type="match status" value="1"/>
</dbReference>
<accession>A0AAW8VQ53</accession>
<feature type="domain" description="DNA mismatch repair protein MutS-like N-terminal" evidence="1">
    <location>
        <begin position="41"/>
        <end position="119"/>
    </location>
</feature>
<dbReference type="AlphaFoldDB" id="A0AAW8VQ53"/>
<reference evidence="2" key="1">
    <citation type="submission" date="2023-08" db="EMBL/GenBank/DDBJ databases">
        <title>Reintroducing virulent viruses to syntetic microbiomes.</title>
        <authorList>
            <person name="Wilde J."/>
            <person name="Boyes R."/>
            <person name="Robinson A.V."/>
            <person name="Daisley B.A."/>
            <person name="Allen-Vercoe E."/>
        </authorList>
    </citation>
    <scope>NUCLEOTIDE SEQUENCE</scope>
    <source>
        <strain evidence="2">225I_12FAA</strain>
    </source>
</reference>
<evidence type="ECO:0000313" key="3">
    <source>
        <dbReference type="Proteomes" id="UP001266995"/>
    </source>
</evidence>
<evidence type="ECO:0000259" key="1">
    <source>
        <dbReference type="Pfam" id="PF01624"/>
    </source>
</evidence>
<dbReference type="EMBL" id="JAVSNH010000002">
    <property type="protein sequence ID" value="MDT4514171.1"/>
    <property type="molecule type" value="Genomic_DNA"/>
</dbReference>
<sequence>MATPVYVIRAKYRVLNYMGARPVFGCHIKPRIFMKKESLIEQCYKRMKERHGTDALVFFHVDESYEAYYDDARTLTRTTGVPSFNITAARIPAVRIPEADMEACRNRLLDAGYTVCVSDVRGASGRHMMRMDE</sequence>
<dbReference type="InterPro" id="IPR007695">
    <property type="entry name" value="DNA_mismatch_repair_MutS-lik_N"/>
</dbReference>